<name>A0A7Y9PFW9_9BACT</name>
<proteinExistence type="predicted"/>
<keyword evidence="1" id="KW-0472">Membrane</keyword>
<keyword evidence="1" id="KW-1133">Transmembrane helix</keyword>
<organism evidence="3 4">
    <name type="scientific">Granulicella arctica</name>
    <dbReference type="NCBI Taxonomy" id="940613"/>
    <lineage>
        <taxon>Bacteria</taxon>
        <taxon>Pseudomonadati</taxon>
        <taxon>Acidobacteriota</taxon>
        <taxon>Terriglobia</taxon>
        <taxon>Terriglobales</taxon>
        <taxon>Acidobacteriaceae</taxon>
        <taxon>Granulicella</taxon>
    </lineage>
</organism>
<keyword evidence="4" id="KW-1185">Reference proteome</keyword>
<dbReference type="AlphaFoldDB" id="A0A7Y9PFW9"/>
<dbReference type="EMBL" id="JACCCW010000001">
    <property type="protein sequence ID" value="NYF78396.1"/>
    <property type="molecule type" value="Genomic_DNA"/>
</dbReference>
<protein>
    <recommendedName>
        <fullName evidence="2">DUF4126 domain-containing protein</fullName>
    </recommendedName>
</protein>
<dbReference type="Proteomes" id="UP000589520">
    <property type="component" value="Unassembled WGS sequence"/>
</dbReference>
<dbReference type="RefSeq" id="WP_179487761.1">
    <property type="nucleotide sequence ID" value="NZ_JACCCW010000001.1"/>
</dbReference>
<comment type="caution">
    <text evidence="3">The sequence shown here is derived from an EMBL/GenBank/DDBJ whole genome shotgun (WGS) entry which is preliminary data.</text>
</comment>
<feature type="transmembrane region" description="Helical" evidence="1">
    <location>
        <begin position="75"/>
        <end position="94"/>
    </location>
</feature>
<feature type="domain" description="DUF4126" evidence="2">
    <location>
        <begin position="10"/>
        <end position="179"/>
    </location>
</feature>
<sequence>MSFSTANITALVIAASFAAGLNIYATVLTLGILARTQWVALPPGLDSLGHTWVLVVCGILFAVEFFADKIPGFDVVWNGLHTVVRVPIAALVAYHASSQLSPQMQVMATMIGGLVALAAHSSKTGLRVLVTPSPEPVSNIALSAGEDVAAVGLTWLATRHPVVGAAIAGGLLVVALVAARVLWRALQRVWVGLRGRWQRSLG</sequence>
<gene>
    <name evidence="3" type="ORF">HDF17_000683</name>
</gene>
<accession>A0A7Y9PFW9</accession>
<reference evidence="3 4" key="1">
    <citation type="submission" date="2020-07" db="EMBL/GenBank/DDBJ databases">
        <title>Genomic Encyclopedia of Type Strains, Phase IV (KMG-V): Genome sequencing to study the core and pangenomes of soil and plant-associated prokaryotes.</title>
        <authorList>
            <person name="Whitman W."/>
        </authorList>
    </citation>
    <scope>NUCLEOTIDE SEQUENCE [LARGE SCALE GENOMIC DNA]</scope>
    <source>
        <strain evidence="3 4">X4EP2</strain>
    </source>
</reference>
<keyword evidence="1" id="KW-0812">Transmembrane</keyword>
<evidence type="ECO:0000313" key="3">
    <source>
        <dbReference type="EMBL" id="NYF78396.1"/>
    </source>
</evidence>
<feature type="transmembrane region" description="Helical" evidence="1">
    <location>
        <begin position="6"/>
        <end position="33"/>
    </location>
</feature>
<feature type="transmembrane region" description="Helical" evidence="1">
    <location>
        <begin position="162"/>
        <end position="183"/>
    </location>
</feature>
<feature type="transmembrane region" description="Helical" evidence="1">
    <location>
        <begin position="45"/>
        <end position="63"/>
    </location>
</feature>
<evidence type="ECO:0000313" key="4">
    <source>
        <dbReference type="Proteomes" id="UP000589520"/>
    </source>
</evidence>
<dbReference type="Pfam" id="PF13548">
    <property type="entry name" value="DUF4126"/>
    <property type="match status" value="1"/>
</dbReference>
<dbReference type="InterPro" id="IPR025196">
    <property type="entry name" value="DUF4126"/>
</dbReference>
<evidence type="ECO:0000259" key="2">
    <source>
        <dbReference type="Pfam" id="PF13548"/>
    </source>
</evidence>
<evidence type="ECO:0000256" key="1">
    <source>
        <dbReference type="SAM" id="Phobius"/>
    </source>
</evidence>